<feature type="compositionally biased region" description="Basic residues" evidence="1">
    <location>
        <begin position="1"/>
        <end position="11"/>
    </location>
</feature>
<dbReference type="AlphaFoldDB" id="A0A915NIA3"/>
<evidence type="ECO:0000256" key="1">
    <source>
        <dbReference type="SAM" id="MobiDB-lite"/>
    </source>
</evidence>
<organism evidence="2 3">
    <name type="scientific">Meloidogyne floridensis</name>
    <dbReference type="NCBI Taxonomy" id="298350"/>
    <lineage>
        <taxon>Eukaryota</taxon>
        <taxon>Metazoa</taxon>
        <taxon>Ecdysozoa</taxon>
        <taxon>Nematoda</taxon>
        <taxon>Chromadorea</taxon>
        <taxon>Rhabditida</taxon>
        <taxon>Tylenchina</taxon>
        <taxon>Tylenchomorpha</taxon>
        <taxon>Tylenchoidea</taxon>
        <taxon>Meloidogynidae</taxon>
        <taxon>Meloidogyninae</taxon>
        <taxon>Meloidogyne</taxon>
    </lineage>
</organism>
<feature type="region of interest" description="Disordered" evidence="1">
    <location>
        <begin position="1"/>
        <end position="25"/>
    </location>
</feature>
<dbReference type="GO" id="GO:0097352">
    <property type="term" value="P:autophagosome maturation"/>
    <property type="evidence" value="ECO:0007669"/>
    <property type="project" value="TreeGrafter"/>
</dbReference>
<dbReference type="InterPro" id="IPR051436">
    <property type="entry name" value="Autophagy-related_EPG5"/>
</dbReference>
<dbReference type="WBParaSite" id="scf7180000417686.g1623">
    <property type="protein sequence ID" value="scf7180000417686.g1623"/>
    <property type="gene ID" value="scf7180000417686.g1623"/>
</dbReference>
<name>A0A915NIA3_9BILA</name>
<dbReference type="PANTHER" id="PTHR31139">
    <property type="entry name" value="ECTOPIC P GRANULES PROTEIN 5 HOMOLOG"/>
    <property type="match status" value="1"/>
</dbReference>
<protein>
    <submittedName>
        <fullName evidence="3">Uncharacterized protein</fullName>
    </submittedName>
</protein>
<sequence length="576" mass="66216">MEAYKIRKPKPKSRENNIEEPIGQIPEVPTLGELLFSVDSPQDPAVSSGKCSIDENISEVPELLSHQPEMNLELRDTADSSNITQPLENDEKESAMPSTSKQPQAFLVLNFCLFANYQEKSCLNEFQQTTPVICEQNISSTKYPLISDINEFSINLHPIEVSQIEYPSLKEIGALPLSVEMGEAELLSEQQLLEFYYNDQLEIIDDFIDSFYESELEPHYILYDLLIAYKNACEKIQSNDDLKTSKLAETHNVNERVWTISNHKVVHQGKCGCDRVGYGETHYQKAEIHPELLIQLKDAMDTLVHCELDVGLCQSVRASSLVFQIQWTISELRERFYNENNISKESELLEKSSIRREIRGALSDLFYFLRFPLIPQRFRQSIINWITQLAAILLDVPKSEDQFFLLAHILRTPSPLENWSAPLVQTFLTTPTLELKKPIDNFVAMLNMLMQPIKQLRIVCYYYRYRDQFLMPITRFYEGENSWNMVSESGEVDDGKLTDISEANLIEVLAQFTVRPLLGIAFRYFTLIHKGIRLQIVCSLVSFVGTLIKILDDGLNTYCAMPGFSKRIADIIRQYL</sequence>
<accession>A0A915NIA3</accession>
<evidence type="ECO:0000313" key="2">
    <source>
        <dbReference type="Proteomes" id="UP000887560"/>
    </source>
</evidence>
<feature type="region of interest" description="Disordered" evidence="1">
    <location>
        <begin position="76"/>
        <end position="99"/>
    </location>
</feature>
<dbReference type="GO" id="GO:0005737">
    <property type="term" value="C:cytoplasm"/>
    <property type="evidence" value="ECO:0007669"/>
    <property type="project" value="TreeGrafter"/>
</dbReference>
<evidence type="ECO:0000313" key="3">
    <source>
        <dbReference type="WBParaSite" id="scf7180000417686.g1623"/>
    </source>
</evidence>
<reference evidence="3" key="1">
    <citation type="submission" date="2022-11" db="UniProtKB">
        <authorList>
            <consortium name="WormBaseParasite"/>
        </authorList>
    </citation>
    <scope>IDENTIFICATION</scope>
</reference>
<dbReference type="Proteomes" id="UP000887560">
    <property type="component" value="Unplaced"/>
</dbReference>
<dbReference type="PANTHER" id="PTHR31139:SF4">
    <property type="entry name" value="ECTOPIC P GRANULES PROTEIN 5 HOMOLOG"/>
    <property type="match status" value="1"/>
</dbReference>
<proteinExistence type="predicted"/>
<keyword evidence="2" id="KW-1185">Reference proteome</keyword>